<dbReference type="PANTHER" id="PTHR11669">
    <property type="entry name" value="REPLICATION FACTOR C / DNA POLYMERASE III GAMMA-TAU SUBUNIT"/>
    <property type="match status" value="1"/>
</dbReference>
<sequence>MKTIISHQDNLSFLINAAKKNRIASAYLFTGRKGVGKFTVAKSFANTLTKNPMADIHIVAPTYTEDGEILTIEEAFEKGLNKRTKPVIRIEQIRDLDGFISRRPLGISNNYGFPSKNIVIIDDCQELKEDSMNALLKNLEEPGAHTVFILVASGKVSDTISSRCQVLNFSRLSKENLLEIAKINFLDINDNILNICDGSYGDAIAIKAVLEEVPEQIICSASTIPTKVIDCLQIARDISALSSSQQIVLMEYAVSMIWMTYFNMGFVTIFNDSINKLKSGMQSRLTLEALYLSLLNT</sequence>
<comment type="caution">
    <text evidence="1">The sequence shown here is derived from an EMBL/GenBank/DDBJ whole genome shotgun (WGS) entry which is preliminary data.</text>
</comment>
<dbReference type="Gene3D" id="3.40.50.300">
    <property type="entry name" value="P-loop containing nucleotide triphosphate hydrolases"/>
    <property type="match status" value="1"/>
</dbReference>
<dbReference type="SUPFAM" id="SSF52540">
    <property type="entry name" value="P-loop containing nucleoside triphosphate hydrolases"/>
    <property type="match status" value="1"/>
</dbReference>
<proteinExistence type="predicted"/>
<organism evidence="1 2">
    <name type="scientific">Aphanizomenon flos-aquae WA102</name>
    <dbReference type="NCBI Taxonomy" id="1710896"/>
    <lineage>
        <taxon>Bacteria</taxon>
        <taxon>Bacillati</taxon>
        <taxon>Cyanobacteriota</taxon>
        <taxon>Cyanophyceae</taxon>
        <taxon>Nostocales</taxon>
        <taxon>Aphanizomenonaceae</taxon>
        <taxon>Aphanizomenon</taxon>
    </lineage>
</organism>
<dbReference type="PANTHER" id="PTHR11669:SF8">
    <property type="entry name" value="DNA POLYMERASE III SUBUNIT DELTA"/>
    <property type="match status" value="1"/>
</dbReference>
<gene>
    <name evidence="1" type="ORF">AN484_15565</name>
</gene>
<accession>A0A1B7X0E6</accession>
<name>A0A1B7X0E6_APHFL</name>
<dbReference type="InterPro" id="IPR027417">
    <property type="entry name" value="P-loop_NTPase"/>
</dbReference>
<dbReference type="Proteomes" id="UP000092093">
    <property type="component" value="Unassembled WGS sequence"/>
</dbReference>
<evidence type="ECO:0000313" key="2">
    <source>
        <dbReference type="Proteomes" id="UP000092093"/>
    </source>
</evidence>
<protein>
    <recommendedName>
        <fullName evidence="3">DNA polymerase III subunit delta</fullName>
    </recommendedName>
</protein>
<dbReference type="Pfam" id="PF13177">
    <property type="entry name" value="DNA_pol3_delta2"/>
    <property type="match status" value="1"/>
</dbReference>
<reference evidence="1 2" key="1">
    <citation type="submission" date="2015-09" db="EMBL/GenBank/DDBJ databases">
        <title>Aphanizomenon flos-aquae WA102.</title>
        <authorList>
            <person name="Driscoll C."/>
        </authorList>
    </citation>
    <scope>NUCLEOTIDE SEQUENCE [LARGE SCALE GENOMIC DNA]</scope>
    <source>
        <strain evidence="1">WA102</strain>
    </source>
</reference>
<dbReference type="EMBL" id="LJOW01000082">
    <property type="protein sequence ID" value="OBQ42847.1"/>
    <property type="molecule type" value="Genomic_DNA"/>
</dbReference>
<evidence type="ECO:0000313" key="1">
    <source>
        <dbReference type="EMBL" id="OBQ42847.1"/>
    </source>
</evidence>
<dbReference type="AlphaFoldDB" id="A0A1B7X0E6"/>
<evidence type="ECO:0008006" key="3">
    <source>
        <dbReference type="Google" id="ProtNLM"/>
    </source>
</evidence>
<dbReference type="InterPro" id="IPR050238">
    <property type="entry name" value="DNA_Rep/Repair_Clamp_Loader"/>
</dbReference>
<dbReference type="GO" id="GO:0006261">
    <property type="term" value="P:DNA-templated DNA replication"/>
    <property type="evidence" value="ECO:0007669"/>
    <property type="project" value="TreeGrafter"/>
</dbReference>